<evidence type="ECO:0000313" key="11">
    <source>
        <dbReference type="Proteomes" id="UP000663864"/>
    </source>
</evidence>
<dbReference type="SUPFAM" id="SSF81321">
    <property type="entry name" value="Family A G protein-coupled receptor-like"/>
    <property type="match status" value="1"/>
</dbReference>
<dbReference type="GO" id="GO:0005886">
    <property type="term" value="C:plasma membrane"/>
    <property type="evidence" value="ECO:0007669"/>
    <property type="project" value="TreeGrafter"/>
</dbReference>
<evidence type="ECO:0000256" key="7">
    <source>
        <dbReference type="ARBA" id="ARBA00023224"/>
    </source>
</evidence>
<feature type="transmembrane region" description="Helical" evidence="8">
    <location>
        <begin position="132"/>
        <end position="155"/>
    </location>
</feature>
<evidence type="ECO:0000256" key="3">
    <source>
        <dbReference type="ARBA" id="ARBA00022989"/>
    </source>
</evidence>
<keyword evidence="3 8" id="KW-1133">Transmembrane helix</keyword>
<evidence type="ECO:0000256" key="4">
    <source>
        <dbReference type="ARBA" id="ARBA00023040"/>
    </source>
</evidence>
<evidence type="ECO:0000259" key="9">
    <source>
        <dbReference type="PROSITE" id="PS50262"/>
    </source>
</evidence>
<evidence type="ECO:0000256" key="2">
    <source>
        <dbReference type="ARBA" id="ARBA00022692"/>
    </source>
</evidence>
<comment type="subcellular location">
    <subcellularLocation>
        <location evidence="1">Membrane</location>
        <topology evidence="1">Multi-pass membrane protein</topology>
    </subcellularLocation>
</comment>
<gene>
    <name evidence="10" type="ORF">ZHD862_LOCUS18733</name>
</gene>
<keyword evidence="4" id="KW-0297">G-protein coupled receptor</keyword>
<accession>A0A814QSG3</accession>
<dbReference type="AlphaFoldDB" id="A0A814QSG3"/>
<feature type="transmembrane region" description="Helical" evidence="8">
    <location>
        <begin position="260"/>
        <end position="283"/>
    </location>
</feature>
<keyword evidence="7" id="KW-0807">Transducer</keyword>
<dbReference type="PROSITE" id="PS50262">
    <property type="entry name" value="G_PROTEIN_RECEP_F1_2"/>
    <property type="match status" value="1"/>
</dbReference>
<feature type="transmembrane region" description="Helical" evidence="8">
    <location>
        <begin position="49"/>
        <end position="73"/>
    </location>
</feature>
<dbReference type="Proteomes" id="UP000663864">
    <property type="component" value="Unassembled WGS sequence"/>
</dbReference>
<keyword evidence="2 8" id="KW-0812">Transmembrane</keyword>
<reference evidence="10" key="1">
    <citation type="submission" date="2021-02" db="EMBL/GenBank/DDBJ databases">
        <authorList>
            <person name="Nowell W R."/>
        </authorList>
    </citation>
    <scope>NUCLEOTIDE SEQUENCE</scope>
</reference>
<comment type="caution">
    <text evidence="10">The sequence shown here is derived from an EMBL/GenBank/DDBJ whole genome shotgun (WGS) entry which is preliminary data.</text>
</comment>
<organism evidence="10 11">
    <name type="scientific">Rotaria sordida</name>
    <dbReference type="NCBI Taxonomy" id="392033"/>
    <lineage>
        <taxon>Eukaryota</taxon>
        <taxon>Metazoa</taxon>
        <taxon>Spiralia</taxon>
        <taxon>Gnathifera</taxon>
        <taxon>Rotifera</taxon>
        <taxon>Eurotatoria</taxon>
        <taxon>Bdelloidea</taxon>
        <taxon>Philodinida</taxon>
        <taxon>Philodinidae</taxon>
        <taxon>Rotaria</taxon>
    </lineage>
</organism>
<protein>
    <recommendedName>
        <fullName evidence="9">G-protein coupled receptors family 1 profile domain-containing protein</fullName>
    </recommendedName>
</protein>
<evidence type="ECO:0000256" key="5">
    <source>
        <dbReference type="ARBA" id="ARBA00023136"/>
    </source>
</evidence>
<keyword evidence="5 8" id="KW-0472">Membrane</keyword>
<dbReference type="Gene3D" id="1.20.1070.10">
    <property type="entry name" value="Rhodopsin 7-helix transmembrane proteins"/>
    <property type="match status" value="1"/>
</dbReference>
<evidence type="ECO:0000256" key="8">
    <source>
        <dbReference type="SAM" id="Phobius"/>
    </source>
</evidence>
<feature type="transmembrane region" description="Helical" evidence="8">
    <location>
        <begin position="93"/>
        <end position="111"/>
    </location>
</feature>
<dbReference type="PANTHER" id="PTHR24243:SF208">
    <property type="entry name" value="PYROKININ-1 RECEPTOR"/>
    <property type="match status" value="1"/>
</dbReference>
<evidence type="ECO:0000256" key="6">
    <source>
        <dbReference type="ARBA" id="ARBA00023170"/>
    </source>
</evidence>
<dbReference type="PANTHER" id="PTHR24243">
    <property type="entry name" value="G-PROTEIN COUPLED RECEPTOR"/>
    <property type="match status" value="1"/>
</dbReference>
<sequence length="325" mass="37267">MSGAATFNLLTRLLNYVFAIPFLILGIIGAVLTVIVFTRKRAFRQNTTINYLLAGAIVTGIHLPAIYIQMILVYGFNISLMNTNVAACHEHTYLRYVTTVAAISFPCWASFDQYAITSRQVAFRNRWSSPRIARIIIVCNMIFWILIYIPVLFFTGIRYSVCVFIPSPYTTFNTYVFTPLVYCICPIAVVTYCTRGTIQNLRSNIILNTHDRLSKQVRAMLVPQLIILSISGIPFGFQGVYLDITSYIEKDTFRIAIENFAGQVILIFYHFNYVFTFYIYLIMSSEVRKVLQRDVFGFMRKTRVSPFNVKIDNSISLRPLNNINS</sequence>
<feature type="domain" description="G-protein coupled receptors family 1 profile" evidence="9">
    <location>
        <begin position="29"/>
        <end position="280"/>
    </location>
</feature>
<feature type="transmembrane region" description="Helical" evidence="8">
    <location>
        <begin position="16"/>
        <end position="37"/>
    </location>
</feature>
<evidence type="ECO:0000313" key="10">
    <source>
        <dbReference type="EMBL" id="CAF1123027.1"/>
    </source>
</evidence>
<feature type="transmembrane region" description="Helical" evidence="8">
    <location>
        <begin position="175"/>
        <end position="198"/>
    </location>
</feature>
<name>A0A814QSG3_9BILA</name>
<dbReference type="EMBL" id="CAJNOT010000988">
    <property type="protein sequence ID" value="CAF1123027.1"/>
    <property type="molecule type" value="Genomic_DNA"/>
</dbReference>
<evidence type="ECO:0000256" key="1">
    <source>
        <dbReference type="ARBA" id="ARBA00004141"/>
    </source>
</evidence>
<dbReference type="GO" id="GO:0004930">
    <property type="term" value="F:G protein-coupled receptor activity"/>
    <property type="evidence" value="ECO:0007669"/>
    <property type="project" value="UniProtKB-KW"/>
</dbReference>
<proteinExistence type="predicted"/>
<dbReference type="InterPro" id="IPR017452">
    <property type="entry name" value="GPCR_Rhodpsn_7TM"/>
</dbReference>
<keyword evidence="6" id="KW-0675">Receptor</keyword>
<feature type="transmembrane region" description="Helical" evidence="8">
    <location>
        <begin position="219"/>
        <end position="240"/>
    </location>
</feature>